<dbReference type="WBParaSite" id="NBR_0001465201-mRNA-1">
    <property type="protein sequence ID" value="NBR_0001465201-mRNA-1"/>
    <property type="gene ID" value="NBR_0001465201"/>
</dbReference>
<evidence type="ECO:0000256" key="10">
    <source>
        <dbReference type="ARBA" id="ARBA00022989"/>
    </source>
</evidence>
<reference evidence="20" key="1">
    <citation type="submission" date="2017-02" db="UniProtKB">
        <authorList>
            <consortium name="WormBaseParasite"/>
        </authorList>
    </citation>
    <scope>IDENTIFICATION</scope>
</reference>
<sequence length="122" mass="13707">MPEGRSTPGSGHDGKKSGDDCWKNEPISVLASCVPCSDFEIRAIKAKHCVPTGFFDRVNCTQSGQVLLRPCRRDSDSRTSSFHLFAFVNFVLFPASYFFSQKRLAEMNRLAYSRVAQFFDSP</sequence>
<dbReference type="GO" id="GO:0005739">
    <property type="term" value="C:mitochondrion"/>
    <property type="evidence" value="ECO:0007669"/>
    <property type="project" value="UniProtKB-SubCell"/>
</dbReference>
<evidence type="ECO:0000256" key="1">
    <source>
        <dbReference type="ARBA" id="ARBA00004173"/>
    </source>
</evidence>
<evidence type="ECO:0000256" key="11">
    <source>
        <dbReference type="ARBA" id="ARBA00023128"/>
    </source>
</evidence>
<keyword evidence="7 17" id="KW-0812">Transmembrane</keyword>
<evidence type="ECO:0000256" key="15">
    <source>
        <dbReference type="ARBA" id="ARBA00060886"/>
    </source>
</evidence>
<evidence type="ECO:0000256" key="16">
    <source>
        <dbReference type="ARBA" id="ARBA00068227"/>
    </source>
</evidence>
<organism evidence="20">
    <name type="scientific">Nippostrongylus brasiliensis</name>
    <name type="common">Rat hookworm</name>
    <dbReference type="NCBI Taxonomy" id="27835"/>
    <lineage>
        <taxon>Eukaryota</taxon>
        <taxon>Metazoa</taxon>
        <taxon>Ecdysozoa</taxon>
        <taxon>Nematoda</taxon>
        <taxon>Chromadorea</taxon>
        <taxon>Rhabditida</taxon>
        <taxon>Rhabditina</taxon>
        <taxon>Rhabditomorpha</taxon>
        <taxon>Strongyloidea</taxon>
        <taxon>Heligmosomidae</taxon>
        <taxon>Nippostrongylus</taxon>
    </lineage>
</organism>
<keyword evidence="5" id="KW-0963">Cytoplasm</keyword>
<protein>
    <recommendedName>
        <fullName evidence="16">Protein JTB</fullName>
    </recommendedName>
</protein>
<dbReference type="Gene3D" id="3.30.720.220">
    <property type="match status" value="1"/>
</dbReference>
<proteinExistence type="inferred from homology"/>
<evidence type="ECO:0000256" key="12">
    <source>
        <dbReference type="ARBA" id="ARBA00023136"/>
    </source>
</evidence>
<evidence type="ECO:0000313" key="20">
    <source>
        <dbReference type="WBParaSite" id="NBR_0001465201-mRNA-1"/>
    </source>
</evidence>
<evidence type="ECO:0000256" key="4">
    <source>
        <dbReference type="ARBA" id="ARBA00004479"/>
    </source>
</evidence>
<feature type="transmembrane region" description="Helical" evidence="17">
    <location>
        <begin position="82"/>
        <end position="100"/>
    </location>
</feature>
<keyword evidence="9" id="KW-0498">Mitosis</keyword>
<evidence type="ECO:0000256" key="6">
    <source>
        <dbReference type="ARBA" id="ARBA00022618"/>
    </source>
</evidence>
<evidence type="ECO:0000256" key="3">
    <source>
        <dbReference type="ARBA" id="ARBA00004300"/>
    </source>
</evidence>
<accession>A0A0N4YDF6</accession>
<keyword evidence="13" id="KW-0206">Cytoskeleton</keyword>
<evidence type="ECO:0000256" key="7">
    <source>
        <dbReference type="ARBA" id="ARBA00022692"/>
    </source>
</evidence>
<comment type="similarity">
    <text evidence="15">Belongs to the JTB family.</text>
</comment>
<dbReference type="EMBL" id="UYSL01021439">
    <property type="protein sequence ID" value="VDL78242.1"/>
    <property type="molecule type" value="Genomic_DNA"/>
</dbReference>
<evidence type="ECO:0000256" key="8">
    <source>
        <dbReference type="ARBA" id="ARBA00022729"/>
    </source>
</evidence>
<dbReference type="OMA" id="ESCYERE"/>
<evidence type="ECO:0000313" key="18">
    <source>
        <dbReference type="EMBL" id="VDL78242.1"/>
    </source>
</evidence>
<evidence type="ECO:0000256" key="5">
    <source>
        <dbReference type="ARBA" id="ARBA00022490"/>
    </source>
</evidence>
<keyword evidence="6" id="KW-0132">Cell division</keyword>
<keyword evidence="12 17" id="KW-0472">Membrane</keyword>
<dbReference type="AlphaFoldDB" id="A0A0N4YDF6"/>
<dbReference type="GO" id="GO:0030496">
    <property type="term" value="C:midbody"/>
    <property type="evidence" value="ECO:0007669"/>
    <property type="project" value="TreeGrafter"/>
</dbReference>
<dbReference type="GO" id="GO:0005813">
    <property type="term" value="C:centrosome"/>
    <property type="evidence" value="ECO:0007669"/>
    <property type="project" value="UniProtKB-SubCell"/>
</dbReference>
<keyword evidence="19" id="KW-1185">Reference proteome</keyword>
<name>A0A0N4YDF6_NIPBR</name>
<evidence type="ECO:0000256" key="9">
    <source>
        <dbReference type="ARBA" id="ARBA00022776"/>
    </source>
</evidence>
<dbReference type="GO" id="GO:0016020">
    <property type="term" value="C:membrane"/>
    <property type="evidence" value="ECO:0007669"/>
    <property type="project" value="UniProtKB-SubCell"/>
</dbReference>
<reference evidence="18 19" key="2">
    <citation type="submission" date="2018-11" db="EMBL/GenBank/DDBJ databases">
        <authorList>
            <consortium name="Pathogen Informatics"/>
        </authorList>
    </citation>
    <scope>NUCLEOTIDE SEQUENCE [LARGE SCALE GENOMIC DNA]</scope>
</reference>
<evidence type="ECO:0000313" key="19">
    <source>
        <dbReference type="Proteomes" id="UP000271162"/>
    </source>
</evidence>
<dbReference type="Pfam" id="PF05439">
    <property type="entry name" value="JTB"/>
    <property type="match status" value="1"/>
</dbReference>
<evidence type="ECO:0000256" key="2">
    <source>
        <dbReference type="ARBA" id="ARBA00004186"/>
    </source>
</evidence>
<evidence type="ECO:0000256" key="13">
    <source>
        <dbReference type="ARBA" id="ARBA00023212"/>
    </source>
</evidence>
<dbReference type="FunFam" id="3.30.720.220:FF:000001">
    <property type="entry name" value="Jumping translocation breakpoint"/>
    <property type="match status" value="1"/>
</dbReference>
<evidence type="ECO:0000256" key="17">
    <source>
        <dbReference type="SAM" id="Phobius"/>
    </source>
</evidence>
<keyword evidence="10 17" id="KW-1133">Transmembrane helix</keyword>
<comment type="subcellular location">
    <subcellularLocation>
        <location evidence="3">Cytoplasm</location>
        <location evidence="3">Cytoskeleton</location>
        <location evidence="3">Microtubule organizing center</location>
        <location evidence="3">Centrosome</location>
    </subcellularLocation>
    <subcellularLocation>
        <location evidence="2">Cytoplasm</location>
        <location evidence="2">Cytoskeleton</location>
        <location evidence="2">Spindle</location>
    </subcellularLocation>
    <subcellularLocation>
        <location evidence="4">Membrane</location>
        <topology evidence="4">Single-pass type I membrane protein</topology>
    </subcellularLocation>
    <subcellularLocation>
        <location evidence="1">Mitochondrion</location>
    </subcellularLocation>
</comment>
<dbReference type="GO" id="GO:0005819">
    <property type="term" value="C:spindle"/>
    <property type="evidence" value="ECO:0007669"/>
    <property type="project" value="UniProtKB-SubCell"/>
</dbReference>
<keyword evidence="11" id="KW-0496">Mitochondrion</keyword>
<gene>
    <name evidence="18" type="ORF">NBR_LOCUS14653</name>
</gene>
<keyword evidence="8" id="KW-0732">Signal</keyword>
<keyword evidence="14" id="KW-0131">Cell cycle</keyword>
<dbReference type="GO" id="GO:0000281">
    <property type="term" value="P:mitotic cytokinesis"/>
    <property type="evidence" value="ECO:0007669"/>
    <property type="project" value="TreeGrafter"/>
</dbReference>
<evidence type="ECO:0000256" key="14">
    <source>
        <dbReference type="ARBA" id="ARBA00023306"/>
    </source>
</evidence>
<dbReference type="InterPro" id="IPR008657">
    <property type="entry name" value="JTB"/>
</dbReference>
<dbReference type="PANTHER" id="PTHR13041:SF3">
    <property type="entry name" value="PROTEIN JTB"/>
    <property type="match status" value="1"/>
</dbReference>
<dbReference type="PANTHER" id="PTHR13041">
    <property type="entry name" value="JTB PROTEIN-RELATED"/>
    <property type="match status" value="1"/>
</dbReference>
<dbReference type="Proteomes" id="UP000271162">
    <property type="component" value="Unassembled WGS sequence"/>
</dbReference>